<feature type="transmembrane region" description="Helical" evidence="1">
    <location>
        <begin position="16"/>
        <end position="37"/>
    </location>
</feature>
<keyword evidence="1" id="KW-0472">Membrane</keyword>
<accession>A0A7K0DR97</accession>
<keyword evidence="1" id="KW-0812">Transmembrane</keyword>
<keyword evidence="1" id="KW-1133">Transmembrane helix</keyword>
<reference evidence="2 3" key="1">
    <citation type="submission" date="2019-10" db="EMBL/GenBank/DDBJ databases">
        <title>Nocardia macrotermitis sp. nov. and Nocardia aurantia sp. nov., isolated from the gut of fungus growing-termite Macrotermes natalensis.</title>
        <authorList>
            <person name="Benndorf R."/>
            <person name="Schwitalla J."/>
            <person name="Martin K."/>
            <person name="De Beer W."/>
            <person name="Kaster A.-K."/>
            <person name="Vollmers J."/>
            <person name="Poulsen M."/>
            <person name="Beemelmanns C."/>
        </authorList>
    </citation>
    <scope>NUCLEOTIDE SEQUENCE [LARGE SCALE GENOMIC DNA]</scope>
    <source>
        <strain evidence="2 3">RB56</strain>
    </source>
</reference>
<dbReference type="Proteomes" id="UP000431401">
    <property type="component" value="Unassembled WGS sequence"/>
</dbReference>
<organism evidence="2 3">
    <name type="scientific">Nocardia aurantia</name>
    <dbReference type="NCBI Taxonomy" id="2585199"/>
    <lineage>
        <taxon>Bacteria</taxon>
        <taxon>Bacillati</taxon>
        <taxon>Actinomycetota</taxon>
        <taxon>Actinomycetes</taxon>
        <taxon>Mycobacteriales</taxon>
        <taxon>Nocardiaceae</taxon>
        <taxon>Nocardia</taxon>
    </lineage>
</organism>
<evidence type="ECO:0008006" key="4">
    <source>
        <dbReference type="Google" id="ProtNLM"/>
    </source>
</evidence>
<keyword evidence="3" id="KW-1185">Reference proteome</keyword>
<feature type="transmembrane region" description="Helical" evidence="1">
    <location>
        <begin position="129"/>
        <end position="152"/>
    </location>
</feature>
<evidence type="ECO:0000313" key="3">
    <source>
        <dbReference type="Proteomes" id="UP000431401"/>
    </source>
</evidence>
<gene>
    <name evidence="2" type="ORF">NRB56_29270</name>
</gene>
<sequence>MPCPPYPGGVEPVGNLVSSALVFGFGIAMLLIAFGIVRETLERISLRLQGHRATGVVVSVAEEKDSDGHPEYRPTVDFVARTGERKVAPLAYPVRTRPRTGGRIAVLYRPGDLGHVVPTGIGRGILHMIFFPILVVSGLAAMGISVIMLLGLDNVPLWHGHVLHTGRTE</sequence>
<protein>
    <recommendedName>
        <fullName evidence="4">DUF3592 domain-containing protein</fullName>
    </recommendedName>
</protein>
<proteinExistence type="predicted"/>
<dbReference type="AlphaFoldDB" id="A0A7K0DR97"/>
<dbReference type="EMBL" id="WEGI01000006">
    <property type="protein sequence ID" value="MQY27344.1"/>
    <property type="molecule type" value="Genomic_DNA"/>
</dbReference>
<name>A0A7K0DR97_9NOCA</name>
<comment type="caution">
    <text evidence="2">The sequence shown here is derived from an EMBL/GenBank/DDBJ whole genome shotgun (WGS) entry which is preliminary data.</text>
</comment>
<evidence type="ECO:0000256" key="1">
    <source>
        <dbReference type="SAM" id="Phobius"/>
    </source>
</evidence>
<evidence type="ECO:0000313" key="2">
    <source>
        <dbReference type="EMBL" id="MQY27344.1"/>
    </source>
</evidence>